<dbReference type="RefSeq" id="WP_120191063.1">
    <property type="nucleotide sequence ID" value="NZ_MCHY01000013.1"/>
</dbReference>
<accession>A0A419SD20</accession>
<name>A0A419SD20_9BACL</name>
<gene>
    <name evidence="2" type="ORF">BEP19_15050</name>
</gene>
<evidence type="ECO:0000313" key="2">
    <source>
        <dbReference type="EMBL" id="RKD20998.1"/>
    </source>
</evidence>
<dbReference type="OrthoDB" id="1707128at2"/>
<keyword evidence="3" id="KW-1185">Reference proteome</keyword>
<feature type="domain" description="IrrE N-terminal-like" evidence="1">
    <location>
        <begin position="63"/>
        <end position="169"/>
    </location>
</feature>
<protein>
    <recommendedName>
        <fullName evidence="1">IrrE N-terminal-like domain-containing protein</fullName>
    </recommendedName>
</protein>
<reference evidence="2 3" key="1">
    <citation type="submission" date="2016-08" db="EMBL/GenBank/DDBJ databases">
        <title>Novel Firmicute Genomes.</title>
        <authorList>
            <person name="Poppleton D.I."/>
            <person name="Gribaldo S."/>
        </authorList>
    </citation>
    <scope>NUCLEOTIDE SEQUENCE [LARGE SCALE GENOMIC DNA]</scope>
    <source>
        <strain evidence="2 3">RAOx-1</strain>
    </source>
</reference>
<organism evidence="2 3">
    <name type="scientific">Ammoniphilus oxalaticus</name>
    <dbReference type="NCBI Taxonomy" id="66863"/>
    <lineage>
        <taxon>Bacteria</taxon>
        <taxon>Bacillati</taxon>
        <taxon>Bacillota</taxon>
        <taxon>Bacilli</taxon>
        <taxon>Bacillales</taxon>
        <taxon>Paenibacillaceae</taxon>
        <taxon>Aneurinibacillus group</taxon>
        <taxon>Ammoniphilus</taxon>
    </lineage>
</organism>
<dbReference type="AlphaFoldDB" id="A0A419SD20"/>
<dbReference type="Proteomes" id="UP000284219">
    <property type="component" value="Unassembled WGS sequence"/>
</dbReference>
<evidence type="ECO:0000259" key="1">
    <source>
        <dbReference type="Pfam" id="PF06114"/>
    </source>
</evidence>
<dbReference type="Pfam" id="PF06114">
    <property type="entry name" value="Peptidase_M78"/>
    <property type="match status" value="1"/>
</dbReference>
<dbReference type="EMBL" id="MCHY01000013">
    <property type="protein sequence ID" value="RKD20998.1"/>
    <property type="molecule type" value="Genomic_DNA"/>
</dbReference>
<evidence type="ECO:0000313" key="3">
    <source>
        <dbReference type="Proteomes" id="UP000284219"/>
    </source>
</evidence>
<sequence length="194" mass="23147">MRLKQQIHTDYWEERANKVLSHFNYNFPDEIDMYDICWRYGIRIMPLDYPFLDQYVQLESIENLDAFSIPKEKGRRGIIFIREDLNSIEKKLLLAEEFCHIYSHHTSQLNLDKHGVAKIENQAKRMSAYLLMPSKFIETIYDAAVDEAVLITDIADYFLVTEEFAHYRMELIFNRRVDGFSFLKGNIGTIQWFE</sequence>
<proteinExistence type="predicted"/>
<dbReference type="InterPro" id="IPR010359">
    <property type="entry name" value="IrrE_HExxH"/>
</dbReference>
<comment type="caution">
    <text evidence="2">The sequence shown here is derived from an EMBL/GenBank/DDBJ whole genome shotgun (WGS) entry which is preliminary data.</text>
</comment>